<accession>A0A843W9P5</accession>
<sequence length="47" mass="5718">MEEIRKRQFELNWDAIMHSWQPNFMPIYGGRFPKASHTLKEEGILKR</sequence>
<evidence type="ECO:0000313" key="1">
    <source>
        <dbReference type="EMBL" id="MQM06752.1"/>
    </source>
</evidence>
<dbReference type="Proteomes" id="UP000652761">
    <property type="component" value="Unassembled WGS sequence"/>
</dbReference>
<name>A0A843W9P5_COLES</name>
<protein>
    <submittedName>
        <fullName evidence="1">Uncharacterized protein</fullName>
    </submittedName>
</protein>
<comment type="caution">
    <text evidence="1">The sequence shown here is derived from an EMBL/GenBank/DDBJ whole genome shotgun (WGS) entry which is preliminary data.</text>
</comment>
<evidence type="ECO:0000313" key="2">
    <source>
        <dbReference type="Proteomes" id="UP000652761"/>
    </source>
</evidence>
<gene>
    <name evidence="1" type="ORF">Taro_039579</name>
</gene>
<keyword evidence="2" id="KW-1185">Reference proteome</keyword>
<dbReference type="AlphaFoldDB" id="A0A843W9P5"/>
<reference evidence="1" key="1">
    <citation type="submission" date="2017-07" db="EMBL/GenBank/DDBJ databases">
        <title>Taro Niue Genome Assembly and Annotation.</title>
        <authorList>
            <person name="Atibalentja N."/>
            <person name="Keating K."/>
            <person name="Fields C.J."/>
        </authorList>
    </citation>
    <scope>NUCLEOTIDE SEQUENCE</scope>
    <source>
        <strain evidence="1">Niue_2</strain>
        <tissue evidence="1">Leaf</tissue>
    </source>
</reference>
<organism evidence="1 2">
    <name type="scientific">Colocasia esculenta</name>
    <name type="common">Wild taro</name>
    <name type="synonym">Arum esculentum</name>
    <dbReference type="NCBI Taxonomy" id="4460"/>
    <lineage>
        <taxon>Eukaryota</taxon>
        <taxon>Viridiplantae</taxon>
        <taxon>Streptophyta</taxon>
        <taxon>Embryophyta</taxon>
        <taxon>Tracheophyta</taxon>
        <taxon>Spermatophyta</taxon>
        <taxon>Magnoliopsida</taxon>
        <taxon>Liliopsida</taxon>
        <taxon>Araceae</taxon>
        <taxon>Aroideae</taxon>
        <taxon>Colocasieae</taxon>
        <taxon>Colocasia</taxon>
    </lineage>
</organism>
<dbReference type="EMBL" id="NMUH01003703">
    <property type="protein sequence ID" value="MQM06752.1"/>
    <property type="molecule type" value="Genomic_DNA"/>
</dbReference>
<proteinExistence type="predicted"/>